<comment type="caution">
    <text evidence="4">The sequence shown here is derived from an EMBL/GenBank/DDBJ whole genome shotgun (WGS) entry which is preliminary data.</text>
</comment>
<evidence type="ECO:0000256" key="1">
    <source>
        <dbReference type="ARBA" id="ARBA00022737"/>
    </source>
</evidence>
<dbReference type="InterPro" id="IPR027417">
    <property type="entry name" value="P-loop_NTPase"/>
</dbReference>
<dbReference type="SUPFAM" id="SSF52540">
    <property type="entry name" value="P-loop containing nucleoside triphosphate hydrolases"/>
    <property type="match status" value="1"/>
</dbReference>
<keyword evidence="5" id="KW-1185">Reference proteome</keyword>
<evidence type="ECO:0000259" key="3">
    <source>
        <dbReference type="PROSITE" id="PS50837"/>
    </source>
</evidence>
<sequence>MSHVDYAKLYLENYMAKFTMFDEHCDASAVLNLLGRVPVFSSAAKSAAHDVRQDRNAWAHCAFQDWDPAKFQQCFQDMKRLVNALGLPAEDETKLLADLNTWEATGPSLCMNPSVVAVLLQMVQQHVHKLIADVDKMVFAVDCDRETVKNALEDVAGDVKELEKRVSVVEKENKGLKRNMKSFQDEQRAMGGKFKSLKSDHDFVKQRVTQVEEQLRSSLPQVKISDFEADIAFFSERHDPETREWLFGDINKWFHAPGDSRAYVLLGDAGVGKSVIAGALAKRALDAGYLGAAFFCRHNDETRNDPRCLLGTIACQLCKCSVQYSNIVGGEGGVRMTLANSKLSIGGLFTKLLQEPLGKCTPCEQRKLVIIDALDETEYKSRDDFLDLVMHRFPRLPKWLLFFITSRPEDTVQFTLKNYNPCVKICAGYGKHLNVYQQHEQDIKQFLEKRVDFSCLPCTVEIVTKKCSGLFLYAFYMVEVLNNLACSGNIGELTELFPGDIDDFFYVNFKRIFDKVGADLFRTLFGCVAASPSPLPRSFISFLVKREKSNLDEQEVIDTVSIFLVLRASDLTFAFLHNLIQSWLTDRNKARRFFVDTTKAGECLKNIVLEFLPSVMDFSSAKKHPSVEKDFLDYVLHVGVRVLCGYDDACSMKIVYNCMTSYHFIQQRIQKSRIGVYSVIGDLKLSACSQTLDDTEKEILQGVCRALERHTHTLLECPHLLPSCLQMVSKAVKLNMTIPDGVSTTWMEWSWLPFPAPKATGNKVRSCFAFSPDRKFLAEVKNGCISLYNSCSLERLLGPVKTEELVDVKRLIFSSCGNFVLFGKFDRVFSVKRGIIETYFPSQTVHLSSEWFSFTHDRQHIVVKCKSLLTPKCWLCLLNHLCLWAKLEIVQSREREPLCRCFPDKLKVTRKYSQLAAYQGSRITAMRSLLDLLSEMKQEEWCSLLQKVRLTRGDGTFLVSSCKSCKTAKDYKALTLEEVRQFVIDHYSEVFKYQVFDMQTGKPVLNLSSSSGRVEVSPFIHFFHLSTAFEVCGTLFTGTGKALSLSNIALLSTICHHLLFCKVSKLVEFYVFYPFLPPRSPFKWYRPGPDGIVSFNVDKGSVVSQNVARVIKDVKHYARVEDDIVLYETHEFLRCALCLQTGTTTVLDSFHAYMRLSDLEQNLREKASASASSTYTFTDLSNDDTYEAIERASVLSTVSPIVAFELSNLPDEGKKVFFCDSIPCLSPPGVIWVAKPFVNDAETGVFLFRVIHPYQQQHSNNPEYVIKEVAQFGFTNDHSFFSYLSVHDTLHAFSLQSGTILQSVSGVSPLFFNFEGQAGYHFQADDEVELQSSQLSTAVARRLKQALDLTMFELRTHALWQFNVKFQTAIALRLQPLSVIFLSSLIRSRFGFNFHATRRQKKGAVRENTASLPLLLSPFNYGYSFMSYAPVEEDVVLYVTPHEFRLCALSSSTYTFTDLSNDDTYEAIERASLLSTVSPITASELENLPDEGRKVFFSDSIPCLSPPGVIWVAKPFVKDVVYLFRVLHPYQQQHSTTQNTSSRRSPNSVSQMTTHFFLYLSVHNTLHAFSLQSGTILQSVSGVSPLFFSSEGQAGYHFQADDEGKTLLLRNFPCDFLKHFLIPSSRKPMQANFVSDDTFLVLYVDSSVALFQGAGDRCTDTLFFQGFSGSLGTWQVEKCAFSSDGKLIAAHHGSMITLHDTIGQDGFLSVLNGNRYIISYGIDGAVFLWDLLERRAISF</sequence>
<keyword evidence="2" id="KW-0175">Coiled coil</keyword>
<feature type="coiled-coil region" evidence="2">
    <location>
        <begin position="145"/>
        <end position="186"/>
    </location>
</feature>
<name>A0ABN8SDE1_9CNID</name>
<dbReference type="Proteomes" id="UP001159405">
    <property type="component" value="Unassembled WGS sequence"/>
</dbReference>
<evidence type="ECO:0000313" key="5">
    <source>
        <dbReference type="Proteomes" id="UP001159405"/>
    </source>
</evidence>
<evidence type="ECO:0000256" key="2">
    <source>
        <dbReference type="SAM" id="Coils"/>
    </source>
</evidence>
<reference evidence="4 5" key="1">
    <citation type="submission" date="2022-05" db="EMBL/GenBank/DDBJ databases">
        <authorList>
            <consortium name="Genoscope - CEA"/>
            <person name="William W."/>
        </authorList>
    </citation>
    <scope>NUCLEOTIDE SEQUENCE [LARGE SCALE GENOMIC DNA]</scope>
</reference>
<accession>A0ABN8SDE1</accession>
<dbReference type="EMBL" id="CALNXK010000756">
    <property type="protein sequence ID" value="CAH3189722.1"/>
    <property type="molecule type" value="Genomic_DNA"/>
</dbReference>
<keyword evidence="1" id="KW-0677">Repeat</keyword>
<organism evidence="4 5">
    <name type="scientific">Porites lobata</name>
    <dbReference type="NCBI Taxonomy" id="104759"/>
    <lineage>
        <taxon>Eukaryota</taxon>
        <taxon>Metazoa</taxon>
        <taxon>Cnidaria</taxon>
        <taxon>Anthozoa</taxon>
        <taxon>Hexacorallia</taxon>
        <taxon>Scleractinia</taxon>
        <taxon>Fungiina</taxon>
        <taxon>Poritidae</taxon>
        <taxon>Porites</taxon>
    </lineage>
</organism>
<dbReference type="PANTHER" id="PTHR10039">
    <property type="entry name" value="AMELOGENIN"/>
    <property type="match status" value="1"/>
</dbReference>
<dbReference type="InterPro" id="IPR007111">
    <property type="entry name" value="NACHT_NTPase"/>
</dbReference>
<gene>
    <name evidence="4" type="ORF">PLOB_00044479</name>
</gene>
<dbReference type="InterPro" id="IPR056884">
    <property type="entry name" value="NPHP3-like_N"/>
</dbReference>
<dbReference type="Pfam" id="PF24883">
    <property type="entry name" value="NPHP3_N"/>
    <property type="match status" value="1"/>
</dbReference>
<evidence type="ECO:0000313" key="4">
    <source>
        <dbReference type="EMBL" id="CAH3189722.1"/>
    </source>
</evidence>
<feature type="domain" description="NACHT" evidence="3">
    <location>
        <begin position="261"/>
        <end position="408"/>
    </location>
</feature>
<proteinExistence type="predicted"/>
<dbReference type="SUPFAM" id="SSF69322">
    <property type="entry name" value="Tricorn protease domain 2"/>
    <property type="match status" value="1"/>
</dbReference>
<dbReference type="PROSITE" id="PS50837">
    <property type="entry name" value="NACHT"/>
    <property type="match status" value="1"/>
</dbReference>
<protein>
    <recommendedName>
        <fullName evidence="3">NACHT domain-containing protein</fullName>
    </recommendedName>
</protein>
<dbReference type="PANTHER" id="PTHR10039:SF14">
    <property type="entry name" value="NACHT DOMAIN-CONTAINING PROTEIN"/>
    <property type="match status" value="1"/>
</dbReference>
<feature type="non-terminal residue" evidence="4">
    <location>
        <position position="1739"/>
    </location>
</feature>
<dbReference type="Gene3D" id="3.40.50.300">
    <property type="entry name" value="P-loop containing nucleotide triphosphate hydrolases"/>
    <property type="match status" value="1"/>
</dbReference>